<proteinExistence type="predicted"/>
<accession>X1EG82</accession>
<reference evidence="1" key="1">
    <citation type="journal article" date="2014" name="Front. Microbiol.">
        <title>High frequency of phylogenetically diverse reductive dehalogenase-homologous genes in deep subseafloor sedimentary metagenomes.</title>
        <authorList>
            <person name="Kawai M."/>
            <person name="Futagami T."/>
            <person name="Toyoda A."/>
            <person name="Takaki Y."/>
            <person name="Nishi S."/>
            <person name="Hori S."/>
            <person name="Arai W."/>
            <person name="Tsubouchi T."/>
            <person name="Morono Y."/>
            <person name="Uchiyama I."/>
            <person name="Ito T."/>
            <person name="Fujiyama A."/>
            <person name="Inagaki F."/>
            <person name="Takami H."/>
        </authorList>
    </citation>
    <scope>NUCLEOTIDE SEQUENCE</scope>
    <source>
        <strain evidence="1">Expedition CK06-06</strain>
    </source>
</reference>
<protein>
    <submittedName>
        <fullName evidence="1">Uncharacterized protein</fullName>
    </submittedName>
</protein>
<sequence length="73" mass="8862">MRYAEMLELVDKDFPGIVYSIENYQRIKKLKSHGYRDRRRKTSISSAVLVTDKQYKKNRKKIKKNLLKRSRFP</sequence>
<gene>
    <name evidence="1" type="ORF">S03H2_19766</name>
</gene>
<name>X1EG82_9ZZZZ</name>
<evidence type="ECO:0000313" key="1">
    <source>
        <dbReference type="EMBL" id="GAH32316.1"/>
    </source>
</evidence>
<dbReference type="AlphaFoldDB" id="X1EG82"/>
<organism evidence="1">
    <name type="scientific">marine sediment metagenome</name>
    <dbReference type="NCBI Taxonomy" id="412755"/>
    <lineage>
        <taxon>unclassified sequences</taxon>
        <taxon>metagenomes</taxon>
        <taxon>ecological metagenomes</taxon>
    </lineage>
</organism>
<comment type="caution">
    <text evidence="1">The sequence shown here is derived from an EMBL/GenBank/DDBJ whole genome shotgun (WGS) entry which is preliminary data.</text>
</comment>
<dbReference type="EMBL" id="BARU01010353">
    <property type="protein sequence ID" value="GAH32316.1"/>
    <property type="molecule type" value="Genomic_DNA"/>
</dbReference>